<protein>
    <recommendedName>
        <fullName evidence="1">Putative plant transposon protein domain-containing protein</fullName>
    </recommendedName>
</protein>
<accession>A0A0L9V1H2</accession>
<sequence>MHSHKFLSKKHQTNFEVIQNWHLLMERKVTLSSQEVTEFEDELVRRHWNKLATYPTPANIVVVKEFYANTQIYSDDIEPFMSYVRGKHIPYDVVTLNAFLNTVWEGGNAPCQHAKLLEGDVDFGEVERTICILGSPFERSRKRIDLAYYTQYYLLDEEGLLIPPPQPPKIHRRPQSVQLVQPSTDPYQMMEMKMALLDAKLEALHRSDLATAKMIKHLYYASPDLHYMTPEEFDTRVAWLRDQAYSN</sequence>
<gene>
    <name evidence="2" type="ORF">LR48_Vigan07g251500</name>
</gene>
<name>A0A0L9V1H2_PHAAN</name>
<dbReference type="Proteomes" id="UP000053144">
    <property type="component" value="Chromosome 7"/>
</dbReference>
<dbReference type="Pfam" id="PF20167">
    <property type="entry name" value="Transposase_32"/>
    <property type="match status" value="1"/>
</dbReference>
<dbReference type="AlphaFoldDB" id="A0A0L9V1H2"/>
<reference evidence="3" key="1">
    <citation type="journal article" date="2015" name="Proc. Natl. Acad. Sci. U.S.A.">
        <title>Genome sequencing of adzuki bean (Vigna angularis) provides insight into high starch and low fat accumulation and domestication.</title>
        <authorList>
            <person name="Yang K."/>
            <person name="Tian Z."/>
            <person name="Chen C."/>
            <person name="Luo L."/>
            <person name="Zhao B."/>
            <person name="Wang Z."/>
            <person name="Yu L."/>
            <person name="Li Y."/>
            <person name="Sun Y."/>
            <person name="Li W."/>
            <person name="Chen Y."/>
            <person name="Li Y."/>
            <person name="Zhang Y."/>
            <person name="Ai D."/>
            <person name="Zhao J."/>
            <person name="Shang C."/>
            <person name="Ma Y."/>
            <person name="Wu B."/>
            <person name="Wang M."/>
            <person name="Gao L."/>
            <person name="Sun D."/>
            <person name="Zhang P."/>
            <person name="Guo F."/>
            <person name="Wang W."/>
            <person name="Li Y."/>
            <person name="Wang J."/>
            <person name="Varshney R.K."/>
            <person name="Wang J."/>
            <person name="Ling H.Q."/>
            <person name="Wan P."/>
        </authorList>
    </citation>
    <scope>NUCLEOTIDE SEQUENCE</scope>
    <source>
        <strain evidence="3">cv. Jingnong 6</strain>
    </source>
</reference>
<evidence type="ECO:0000313" key="2">
    <source>
        <dbReference type="EMBL" id="KOM48811.1"/>
    </source>
</evidence>
<feature type="domain" description="Putative plant transposon protein" evidence="1">
    <location>
        <begin position="45"/>
        <end position="148"/>
    </location>
</feature>
<dbReference type="EMBL" id="CM003377">
    <property type="protein sequence ID" value="KOM48811.1"/>
    <property type="molecule type" value="Genomic_DNA"/>
</dbReference>
<evidence type="ECO:0000259" key="1">
    <source>
        <dbReference type="Pfam" id="PF20167"/>
    </source>
</evidence>
<organism evidence="2 3">
    <name type="scientific">Phaseolus angularis</name>
    <name type="common">Azuki bean</name>
    <name type="synonym">Vigna angularis</name>
    <dbReference type="NCBI Taxonomy" id="3914"/>
    <lineage>
        <taxon>Eukaryota</taxon>
        <taxon>Viridiplantae</taxon>
        <taxon>Streptophyta</taxon>
        <taxon>Embryophyta</taxon>
        <taxon>Tracheophyta</taxon>
        <taxon>Spermatophyta</taxon>
        <taxon>Magnoliopsida</taxon>
        <taxon>eudicotyledons</taxon>
        <taxon>Gunneridae</taxon>
        <taxon>Pentapetalae</taxon>
        <taxon>rosids</taxon>
        <taxon>fabids</taxon>
        <taxon>Fabales</taxon>
        <taxon>Fabaceae</taxon>
        <taxon>Papilionoideae</taxon>
        <taxon>50 kb inversion clade</taxon>
        <taxon>NPAAA clade</taxon>
        <taxon>indigoferoid/millettioid clade</taxon>
        <taxon>Phaseoleae</taxon>
        <taxon>Vigna</taxon>
    </lineage>
</organism>
<evidence type="ECO:0000313" key="3">
    <source>
        <dbReference type="Proteomes" id="UP000053144"/>
    </source>
</evidence>
<proteinExistence type="predicted"/>
<dbReference type="InterPro" id="IPR046796">
    <property type="entry name" value="Transposase_32_dom"/>
</dbReference>
<dbReference type="Gramene" id="KOM48811">
    <property type="protein sequence ID" value="KOM48811"/>
    <property type="gene ID" value="LR48_Vigan07g251500"/>
</dbReference>